<keyword evidence="2" id="KW-0863">Zinc-finger</keyword>
<evidence type="ECO:0000259" key="6">
    <source>
        <dbReference type="Pfam" id="PF01258"/>
    </source>
</evidence>
<evidence type="ECO:0000259" key="7">
    <source>
        <dbReference type="Pfam" id="PF21157"/>
    </source>
</evidence>
<dbReference type="Pfam" id="PF01258">
    <property type="entry name" value="zf-dskA_traR"/>
    <property type="match status" value="1"/>
</dbReference>
<comment type="caution">
    <text evidence="8">The sequence shown here is derived from an EMBL/GenBank/DDBJ whole genome shotgun (WGS) entry which is preliminary data.</text>
</comment>
<evidence type="ECO:0000256" key="2">
    <source>
        <dbReference type="ARBA" id="ARBA00022771"/>
    </source>
</evidence>
<dbReference type="InterPro" id="IPR020458">
    <property type="entry name" value="Znf_DskA_TraR_CS"/>
</dbReference>
<evidence type="ECO:0000256" key="5">
    <source>
        <dbReference type="SAM" id="MobiDB-lite"/>
    </source>
</evidence>
<dbReference type="PROSITE" id="PS01102">
    <property type="entry name" value="ZF_DKSA_1"/>
    <property type="match status" value="1"/>
</dbReference>
<evidence type="ECO:0000256" key="1">
    <source>
        <dbReference type="ARBA" id="ARBA00022723"/>
    </source>
</evidence>
<gene>
    <name evidence="8" type="ORF">DAY19_13360</name>
</gene>
<feature type="compositionally biased region" description="Polar residues" evidence="5">
    <location>
        <begin position="124"/>
        <end position="133"/>
    </location>
</feature>
<feature type="compositionally biased region" description="Basic and acidic residues" evidence="5">
    <location>
        <begin position="113"/>
        <end position="122"/>
    </location>
</feature>
<keyword evidence="1" id="KW-0479">Metal-binding</keyword>
<dbReference type="EMBL" id="QDKL01000003">
    <property type="protein sequence ID" value="RZF20967.1"/>
    <property type="molecule type" value="Genomic_DNA"/>
</dbReference>
<dbReference type="InterPro" id="IPR048489">
    <property type="entry name" value="DksA_N"/>
</dbReference>
<feature type="region of interest" description="Disordered" evidence="5">
    <location>
        <begin position="113"/>
        <end position="133"/>
    </location>
</feature>
<dbReference type="InterPro" id="IPR000962">
    <property type="entry name" value="Znf_DskA_TraR"/>
</dbReference>
<dbReference type="RefSeq" id="WP_115363301.1">
    <property type="nucleotide sequence ID" value="NZ_QDKL01000003.1"/>
</dbReference>
<organism evidence="8 9">
    <name type="scientific">Halobacteriovorax vibrionivorans</name>
    <dbReference type="NCBI Taxonomy" id="2152716"/>
    <lineage>
        <taxon>Bacteria</taxon>
        <taxon>Pseudomonadati</taxon>
        <taxon>Bdellovibrionota</taxon>
        <taxon>Bacteriovoracia</taxon>
        <taxon>Bacteriovoracales</taxon>
        <taxon>Halobacteriovoraceae</taxon>
        <taxon>Halobacteriovorax</taxon>
    </lineage>
</organism>
<reference evidence="9" key="1">
    <citation type="journal article" date="2019" name="Int. J. Syst. Evol. Microbiol.">
        <title>Halobacteriovorax valvorus sp. nov., a novel prokaryotic predator isolated from coastal seawater of China.</title>
        <authorList>
            <person name="Chen M.-X."/>
        </authorList>
    </citation>
    <scope>NUCLEOTIDE SEQUENCE [LARGE SCALE GENOMIC DNA]</scope>
    <source>
        <strain evidence="9">BL9</strain>
    </source>
</reference>
<evidence type="ECO:0000256" key="4">
    <source>
        <dbReference type="PROSITE-ProRule" id="PRU00510"/>
    </source>
</evidence>
<dbReference type="InterPro" id="IPR037187">
    <property type="entry name" value="DnaK_N"/>
</dbReference>
<sequence>MNIEQKEHFKNLFINLKNQLVNSTGSVEQVLTNQASGDIIDQTSNERDAQLKLKLMGRDKFLLNKVNRALDKIAAGTFGECEECGEEISMRRLHARPIATCCIACKEELEREENSRTYEKRSHTNGNKMSAHNKNVGFNHADGMDEKNNVVSIETFARKFDEKNAAF</sequence>
<evidence type="ECO:0000256" key="3">
    <source>
        <dbReference type="ARBA" id="ARBA00022833"/>
    </source>
</evidence>
<dbReference type="SUPFAM" id="SSF57716">
    <property type="entry name" value="Glucocorticoid receptor-like (DNA-binding domain)"/>
    <property type="match status" value="1"/>
</dbReference>
<keyword evidence="9" id="KW-1185">Reference proteome</keyword>
<evidence type="ECO:0000313" key="8">
    <source>
        <dbReference type="EMBL" id="RZF20967.1"/>
    </source>
</evidence>
<dbReference type="PROSITE" id="PS51128">
    <property type="entry name" value="ZF_DKSA_2"/>
    <property type="match status" value="1"/>
</dbReference>
<dbReference type="Gene3D" id="1.20.120.910">
    <property type="entry name" value="DksA, coiled-coil domain"/>
    <property type="match status" value="1"/>
</dbReference>
<feature type="domain" description="DnaK suppressor protein DksA N-terminal" evidence="7">
    <location>
        <begin position="5"/>
        <end position="73"/>
    </location>
</feature>
<name>A0ABY0IEB8_9BACT</name>
<evidence type="ECO:0000313" key="9">
    <source>
        <dbReference type="Proteomes" id="UP000443582"/>
    </source>
</evidence>
<keyword evidence="3" id="KW-0862">Zinc</keyword>
<dbReference type="SUPFAM" id="SSF109635">
    <property type="entry name" value="DnaK suppressor protein DksA, alpha-hairpin domain"/>
    <property type="match status" value="1"/>
</dbReference>
<dbReference type="Proteomes" id="UP000443582">
    <property type="component" value="Unassembled WGS sequence"/>
</dbReference>
<feature type="domain" description="Zinc finger DksA/TraR C4-type" evidence="6">
    <location>
        <begin position="76"/>
        <end position="111"/>
    </location>
</feature>
<feature type="zinc finger region" description="dksA C4-type" evidence="4">
    <location>
        <begin position="81"/>
        <end position="105"/>
    </location>
</feature>
<dbReference type="PANTHER" id="PTHR33823">
    <property type="entry name" value="RNA POLYMERASE-BINDING TRANSCRIPTION FACTOR DKSA-RELATED"/>
    <property type="match status" value="1"/>
</dbReference>
<accession>A0ABY0IEB8</accession>
<protein>
    <submittedName>
        <fullName evidence="8">TraR/DksA family transcriptional regulator</fullName>
    </submittedName>
</protein>
<dbReference type="Pfam" id="PF21157">
    <property type="entry name" value="DksA_N"/>
    <property type="match status" value="1"/>
</dbReference>
<proteinExistence type="predicted"/>